<evidence type="ECO:0000313" key="9">
    <source>
        <dbReference type="Proteomes" id="UP000282674"/>
    </source>
</evidence>
<dbReference type="EMBL" id="RFFG01000036">
    <property type="protein sequence ID" value="RMI42088.1"/>
    <property type="molecule type" value="Genomic_DNA"/>
</dbReference>
<gene>
    <name evidence="8" type="ORF">EBO15_20775</name>
</gene>
<organism evidence="8 9">
    <name type="scientific">Actinomadura harenae</name>
    <dbReference type="NCBI Taxonomy" id="2483351"/>
    <lineage>
        <taxon>Bacteria</taxon>
        <taxon>Bacillati</taxon>
        <taxon>Actinomycetota</taxon>
        <taxon>Actinomycetes</taxon>
        <taxon>Streptosporangiales</taxon>
        <taxon>Thermomonosporaceae</taxon>
        <taxon>Actinomadura</taxon>
    </lineage>
</organism>
<dbReference type="Pfam" id="PF02668">
    <property type="entry name" value="TauD"/>
    <property type="match status" value="1"/>
</dbReference>
<dbReference type="InterPro" id="IPR003819">
    <property type="entry name" value="TauD/TfdA-like"/>
</dbReference>
<keyword evidence="4 8" id="KW-0223">Dioxygenase</keyword>
<comment type="caution">
    <text evidence="8">The sequence shown here is derived from an EMBL/GenBank/DDBJ whole genome shotgun (WGS) entry which is preliminary data.</text>
</comment>
<dbReference type="OrthoDB" id="581608at2"/>
<dbReference type="InterPro" id="IPR051323">
    <property type="entry name" value="AtsK-like"/>
</dbReference>
<name>A0A3M2M4P1_9ACTN</name>
<evidence type="ECO:0000256" key="4">
    <source>
        <dbReference type="ARBA" id="ARBA00022964"/>
    </source>
</evidence>
<accession>A0A3M2M4P1</accession>
<evidence type="ECO:0000256" key="3">
    <source>
        <dbReference type="ARBA" id="ARBA00022723"/>
    </source>
</evidence>
<evidence type="ECO:0000259" key="7">
    <source>
        <dbReference type="Pfam" id="PF02668"/>
    </source>
</evidence>
<evidence type="ECO:0000313" key="8">
    <source>
        <dbReference type="EMBL" id="RMI42088.1"/>
    </source>
</evidence>
<dbReference type="RefSeq" id="WP_122196082.1">
    <property type="nucleotide sequence ID" value="NZ_JBHSKC010000031.1"/>
</dbReference>
<protein>
    <submittedName>
        <fullName evidence="8">TauD/TfdA family dioxygenase</fullName>
    </submittedName>
</protein>
<keyword evidence="9" id="KW-1185">Reference proteome</keyword>
<dbReference type="GO" id="GO:0016706">
    <property type="term" value="F:2-oxoglutarate-dependent dioxygenase activity"/>
    <property type="evidence" value="ECO:0007669"/>
    <property type="project" value="TreeGrafter"/>
</dbReference>
<feature type="domain" description="TauD/TfdA-like" evidence="7">
    <location>
        <begin position="15"/>
        <end position="294"/>
    </location>
</feature>
<dbReference type="AlphaFoldDB" id="A0A3M2M4P1"/>
<keyword evidence="6" id="KW-0408">Iron</keyword>
<comment type="similarity">
    <text evidence="2">Belongs to the TfdA dioxygenase family.</text>
</comment>
<dbReference type="Proteomes" id="UP000282674">
    <property type="component" value="Unassembled WGS sequence"/>
</dbReference>
<sequence length="322" mass="35080">MPPTAAASSFTLQRVAGHIGAVITGLDLTRPLPTPSVAELNRALCDHKALFFPGQHLDHHQHTTFARNFGPPTYRPAALHGPHPKGFPHILTVDPDAVDARYGRDFEERYRARWTSPTAGWHTDLTPYPNPPSICILRAATVTSHGGDTCWTNLAAAYQGLSGPLRELADTLTTEHRFFAGCHLSAADPEDRAVLTLNTDTLQIAHHPLVRVHPDTAERVLFVNPASTARILGLTPYESSALLELLYEQMIRPEYIARWRWSPGDVAMWDNRATAHLAATDLAPVDQPRTMYRIAVLGDLPVGVGGSTSQLIAGDPLGSPAT</sequence>
<dbReference type="PANTHER" id="PTHR30468">
    <property type="entry name" value="ALPHA-KETOGLUTARATE-DEPENDENT SULFONATE DIOXYGENASE"/>
    <property type="match status" value="1"/>
</dbReference>
<evidence type="ECO:0000256" key="1">
    <source>
        <dbReference type="ARBA" id="ARBA00001954"/>
    </source>
</evidence>
<keyword evidence="3" id="KW-0479">Metal-binding</keyword>
<evidence type="ECO:0000256" key="2">
    <source>
        <dbReference type="ARBA" id="ARBA00005896"/>
    </source>
</evidence>
<dbReference type="InterPro" id="IPR042098">
    <property type="entry name" value="TauD-like_sf"/>
</dbReference>
<keyword evidence="5" id="KW-0560">Oxidoreductase</keyword>
<reference evidence="8 9" key="1">
    <citation type="submission" date="2018-10" db="EMBL/GenBank/DDBJ databases">
        <title>Isolation from soil.</title>
        <authorList>
            <person name="Hu J."/>
        </authorList>
    </citation>
    <scope>NUCLEOTIDE SEQUENCE [LARGE SCALE GENOMIC DNA]</scope>
    <source>
        <strain evidence="8 9">NEAU-Ht49</strain>
    </source>
</reference>
<dbReference type="GO" id="GO:0005737">
    <property type="term" value="C:cytoplasm"/>
    <property type="evidence" value="ECO:0007669"/>
    <property type="project" value="TreeGrafter"/>
</dbReference>
<dbReference type="GO" id="GO:0046872">
    <property type="term" value="F:metal ion binding"/>
    <property type="evidence" value="ECO:0007669"/>
    <property type="project" value="UniProtKB-KW"/>
</dbReference>
<evidence type="ECO:0000256" key="5">
    <source>
        <dbReference type="ARBA" id="ARBA00023002"/>
    </source>
</evidence>
<dbReference type="PANTHER" id="PTHR30468:SF5">
    <property type="entry name" value="ALPHA-KETOGLUTARATE-DEPENDENT SULFATE ESTER DIOXYGENASE"/>
    <property type="match status" value="1"/>
</dbReference>
<proteinExistence type="inferred from homology"/>
<dbReference type="SUPFAM" id="SSF51197">
    <property type="entry name" value="Clavaminate synthase-like"/>
    <property type="match status" value="1"/>
</dbReference>
<dbReference type="Gene3D" id="3.60.130.10">
    <property type="entry name" value="Clavaminate synthase-like"/>
    <property type="match status" value="1"/>
</dbReference>
<comment type="cofactor">
    <cofactor evidence="1">
        <name>Fe(2+)</name>
        <dbReference type="ChEBI" id="CHEBI:29033"/>
    </cofactor>
</comment>
<evidence type="ECO:0000256" key="6">
    <source>
        <dbReference type="ARBA" id="ARBA00023004"/>
    </source>
</evidence>